<feature type="compositionally biased region" description="Basic and acidic residues" evidence="1">
    <location>
        <begin position="18"/>
        <end position="29"/>
    </location>
</feature>
<feature type="compositionally biased region" description="Basic and acidic residues" evidence="1">
    <location>
        <begin position="56"/>
        <end position="67"/>
    </location>
</feature>
<protein>
    <submittedName>
        <fullName evidence="2">Uncharacterized protein</fullName>
    </submittedName>
</protein>
<comment type="caution">
    <text evidence="2">The sequence shown here is derived from an EMBL/GenBank/DDBJ whole genome shotgun (WGS) entry which is preliminary data.</text>
</comment>
<feature type="region of interest" description="Disordered" evidence="1">
    <location>
        <begin position="18"/>
        <end position="39"/>
    </location>
</feature>
<sequence length="147" mass="16285">MGALTQLLAEQFSAPRADAAKARAEKEEATAATTSTGDAELQKLKRFPLLSVRRGESFSEASGDKTHAALSKKSNSSMKYKQMVLGLALAYFHDAIVYEEATVDLLQNQPDSEYTPFLEELWNCVLRGHNTKKGVYWNLQCLLISLV</sequence>
<feature type="region of interest" description="Disordered" evidence="1">
    <location>
        <begin position="56"/>
        <end position="76"/>
    </location>
</feature>
<dbReference type="Proteomes" id="UP001190700">
    <property type="component" value="Unassembled WGS sequence"/>
</dbReference>
<dbReference type="EMBL" id="LGRX02010924">
    <property type="protein sequence ID" value="KAK3269484.1"/>
    <property type="molecule type" value="Genomic_DNA"/>
</dbReference>
<name>A0AAE0G0Y9_9CHLO</name>
<evidence type="ECO:0000313" key="3">
    <source>
        <dbReference type="Proteomes" id="UP001190700"/>
    </source>
</evidence>
<proteinExistence type="predicted"/>
<dbReference type="AlphaFoldDB" id="A0AAE0G0Y9"/>
<gene>
    <name evidence="2" type="ORF">CYMTET_22075</name>
</gene>
<reference evidence="2 3" key="1">
    <citation type="journal article" date="2015" name="Genome Biol. Evol.">
        <title>Comparative Genomics of a Bacterivorous Green Alga Reveals Evolutionary Causalities and Consequences of Phago-Mixotrophic Mode of Nutrition.</title>
        <authorList>
            <person name="Burns J.A."/>
            <person name="Paasch A."/>
            <person name="Narechania A."/>
            <person name="Kim E."/>
        </authorList>
    </citation>
    <scope>NUCLEOTIDE SEQUENCE [LARGE SCALE GENOMIC DNA]</scope>
    <source>
        <strain evidence="2 3">PLY_AMNH</strain>
    </source>
</reference>
<keyword evidence="3" id="KW-1185">Reference proteome</keyword>
<evidence type="ECO:0000313" key="2">
    <source>
        <dbReference type="EMBL" id="KAK3269484.1"/>
    </source>
</evidence>
<feature type="compositionally biased region" description="Low complexity" evidence="1">
    <location>
        <begin position="30"/>
        <end position="39"/>
    </location>
</feature>
<organism evidence="2 3">
    <name type="scientific">Cymbomonas tetramitiformis</name>
    <dbReference type="NCBI Taxonomy" id="36881"/>
    <lineage>
        <taxon>Eukaryota</taxon>
        <taxon>Viridiplantae</taxon>
        <taxon>Chlorophyta</taxon>
        <taxon>Pyramimonadophyceae</taxon>
        <taxon>Pyramimonadales</taxon>
        <taxon>Pyramimonadaceae</taxon>
        <taxon>Cymbomonas</taxon>
    </lineage>
</organism>
<accession>A0AAE0G0Y9</accession>
<evidence type="ECO:0000256" key="1">
    <source>
        <dbReference type="SAM" id="MobiDB-lite"/>
    </source>
</evidence>